<protein>
    <submittedName>
        <fullName evidence="3">Helix-turn-helix domain-containing protein</fullName>
    </submittedName>
</protein>
<evidence type="ECO:0000259" key="1">
    <source>
        <dbReference type="Pfam" id="PF13556"/>
    </source>
</evidence>
<sequence>MTPNNSPVALTVGGVSADQWLTRSIPALTPAVVAELVDRLPVYASLPSEELRRDIAGVVQRSLRAFARFLRDGVLPTDDDVLALRESATRRAEEGIPLEAVIDAYFLGAQYVLDELTRQTDHRGIASLPALCRLLLAYLRPVTGAVLAGYAQHLSASDSAERGAQQTLLAALLDGKPAAEAADRAGATLPAGYLVLSIDIAAHPDETTPGVDPLIAGRRKLRRLSTELQHVSRGAALTRLSTAGGLVLLPIAGEPDSLPESEWLRLAGDVEKLRRHCGAELTVGVVAAEPSGVAAAARLATEVREVATAVGRGPGVHRLTDVLLEYQLSRPGPARDQLAVLLAPLAERPELLGTLRAYFACDLDRRRTGTDLRVHPNTVDYRLRKITALTGLDTTPGPDMLLLRAALTAQQHHA</sequence>
<dbReference type="PANTHER" id="PTHR33744">
    <property type="entry name" value="CARBOHYDRATE DIACID REGULATOR"/>
    <property type="match status" value="1"/>
</dbReference>
<name>A0ABP6T4M3_9ACTN</name>
<comment type="caution">
    <text evidence="3">The sequence shown here is derived from an EMBL/GenBank/DDBJ whole genome shotgun (WGS) entry which is preliminary data.</text>
</comment>
<dbReference type="InterPro" id="IPR051448">
    <property type="entry name" value="CdaR-like_regulators"/>
</dbReference>
<proteinExistence type="predicted"/>
<evidence type="ECO:0000259" key="2">
    <source>
        <dbReference type="Pfam" id="PF14361"/>
    </source>
</evidence>
<accession>A0ABP6T4M3</accession>
<feature type="domain" description="RsbT co-antagonist protein RsbRD N-terminal" evidence="2">
    <location>
        <begin position="26"/>
        <end position="155"/>
    </location>
</feature>
<dbReference type="EMBL" id="BAAAYN010000037">
    <property type="protein sequence ID" value="GAA3392324.1"/>
    <property type="molecule type" value="Genomic_DNA"/>
</dbReference>
<evidence type="ECO:0000313" key="4">
    <source>
        <dbReference type="Proteomes" id="UP001501676"/>
    </source>
</evidence>
<dbReference type="InterPro" id="IPR042070">
    <property type="entry name" value="PucR_C-HTH_sf"/>
</dbReference>
<keyword evidence="4" id="KW-1185">Reference proteome</keyword>
<dbReference type="Gene3D" id="1.10.10.2840">
    <property type="entry name" value="PucR C-terminal helix-turn-helix domain"/>
    <property type="match status" value="1"/>
</dbReference>
<evidence type="ECO:0000313" key="3">
    <source>
        <dbReference type="EMBL" id="GAA3392324.1"/>
    </source>
</evidence>
<dbReference type="InterPro" id="IPR025736">
    <property type="entry name" value="PucR_C-HTH_dom"/>
</dbReference>
<dbReference type="Pfam" id="PF13556">
    <property type="entry name" value="HTH_30"/>
    <property type="match status" value="1"/>
</dbReference>
<dbReference type="Pfam" id="PF14361">
    <property type="entry name" value="RsbRD_N"/>
    <property type="match status" value="1"/>
</dbReference>
<dbReference type="PANTHER" id="PTHR33744:SF1">
    <property type="entry name" value="DNA-BINDING TRANSCRIPTIONAL ACTIVATOR ADER"/>
    <property type="match status" value="1"/>
</dbReference>
<reference evidence="4" key="1">
    <citation type="journal article" date="2019" name="Int. J. Syst. Evol. Microbiol.">
        <title>The Global Catalogue of Microorganisms (GCM) 10K type strain sequencing project: providing services to taxonomists for standard genome sequencing and annotation.</title>
        <authorList>
            <consortium name="The Broad Institute Genomics Platform"/>
            <consortium name="The Broad Institute Genome Sequencing Center for Infectious Disease"/>
            <person name="Wu L."/>
            <person name="Ma J."/>
        </authorList>
    </citation>
    <scope>NUCLEOTIDE SEQUENCE [LARGE SCALE GENOMIC DNA]</scope>
    <source>
        <strain evidence="4">JCM 9458</strain>
    </source>
</reference>
<dbReference type="InterPro" id="IPR025751">
    <property type="entry name" value="RsbRD_N_dom"/>
</dbReference>
<organism evidence="3 4">
    <name type="scientific">Cryptosporangium minutisporangium</name>
    <dbReference type="NCBI Taxonomy" id="113569"/>
    <lineage>
        <taxon>Bacteria</taxon>
        <taxon>Bacillati</taxon>
        <taxon>Actinomycetota</taxon>
        <taxon>Actinomycetes</taxon>
        <taxon>Cryptosporangiales</taxon>
        <taxon>Cryptosporangiaceae</taxon>
        <taxon>Cryptosporangium</taxon>
    </lineage>
</organism>
<dbReference type="Proteomes" id="UP001501676">
    <property type="component" value="Unassembled WGS sequence"/>
</dbReference>
<gene>
    <name evidence="3" type="ORF">GCM10020369_53570</name>
</gene>
<feature type="domain" description="PucR C-terminal helix-turn-helix" evidence="1">
    <location>
        <begin position="351"/>
        <end position="409"/>
    </location>
</feature>